<feature type="compositionally biased region" description="Polar residues" evidence="2">
    <location>
        <begin position="13"/>
        <end position="45"/>
    </location>
</feature>
<dbReference type="STRING" id="554155.C5FYW5"/>
<dbReference type="RefSeq" id="XP_002843749.1">
    <property type="nucleotide sequence ID" value="XM_002843703.1"/>
</dbReference>
<proteinExistence type="predicted"/>
<feature type="coiled-coil region" evidence="1">
    <location>
        <begin position="142"/>
        <end position="169"/>
    </location>
</feature>
<sequence>MENIKIPPLAVSAAQQTGSSPDDSTEMHTASPGSKTASATPSPQRSPLHGRHYPSLNNNLYIPHQASVPDPSLFSPPSQPEEKTSDVEKRGRRHNRHHRSRHEREEKHSRNQSFPIEHVTEMPFQLGKKKARAAAAEAEGRAKAREKVLEEEARRVKEAKEAKEELAGRFPFARTEEVLTQAGLEKLREKRLKEEQYVFSLANSDALGDITEQSASFSQRLDKTCYSLLENAASIRTSIQSVQALTQRTVERHREFDARSSGMLRDARAQILKFNNFDRQLKSIGALESRLEATRQQAAVLDKRLEAVRKRILDWDHEEDVWQAKITRRSRMLGAALLAMFVVWVGMKVMGWWHPGALFGSFRSKTTVAPESVEAVVCLHGVSPDWSCLMPSDGGGDAAASTASTAAGIGQTTSMFTAPIEPIALEEPLQRIIDEL</sequence>
<keyword evidence="3" id="KW-0472">Membrane</keyword>
<dbReference type="eggNOG" id="ENOG502S40Z">
    <property type="taxonomic scope" value="Eukaryota"/>
</dbReference>
<feature type="transmembrane region" description="Helical" evidence="3">
    <location>
        <begin position="332"/>
        <end position="353"/>
    </location>
</feature>
<dbReference type="OMA" id="DSTEMHT"/>
<dbReference type="VEuPathDB" id="FungiDB:MCYG_07532"/>
<keyword evidence="3" id="KW-0812">Transmembrane</keyword>
<keyword evidence="5" id="KW-1185">Reference proteome</keyword>
<evidence type="ECO:0000256" key="3">
    <source>
        <dbReference type="SAM" id="Phobius"/>
    </source>
</evidence>
<feature type="region of interest" description="Disordered" evidence="2">
    <location>
        <begin position="1"/>
        <end position="116"/>
    </location>
</feature>
<keyword evidence="3" id="KW-1133">Transmembrane helix</keyword>
<keyword evidence="1" id="KW-0175">Coiled coil</keyword>
<dbReference type="GeneID" id="9226437"/>
<evidence type="ECO:0000313" key="4">
    <source>
        <dbReference type="EMBL" id="EEQ34713.1"/>
    </source>
</evidence>
<name>C5FYW5_ARTOC</name>
<dbReference type="AlphaFoldDB" id="C5FYW5"/>
<evidence type="ECO:0000256" key="2">
    <source>
        <dbReference type="SAM" id="MobiDB-lite"/>
    </source>
</evidence>
<organism evidence="4 5">
    <name type="scientific">Arthroderma otae (strain ATCC MYA-4605 / CBS 113480)</name>
    <name type="common">Microsporum canis</name>
    <dbReference type="NCBI Taxonomy" id="554155"/>
    <lineage>
        <taxon>Eukaryota</taxon>
        <taxon>Fungi</taxon>
        <taxon>Dikarya</taxon>
        <taxon>Ascomycota</taxon>
        <taxon>Pezizomycotina</taxon>
        <taxon>Eurotiomycetes</taxon>
        <taxon>Eurotiomycetidae</taxon>
        <taxon>Onygenales</taxon>
        <taxon>Arthrodermataceae</taxon>
        <taxon>Microsporum</taxon>
    </lineage>
</organism>
<evidence type="ECO:0000256" key="1">
    <source>
        <dbReference type="SAM" id="Coils"/>
    </source>
</evidence>
<accession>C5FYW5</accession>
<gene>
    <name evidence="4" type="ORF">MCYG_07532</name>
</gene>
<feature type="coiled-coil region" evidence="1">
    <location>
        <begin position="284"/>
        <end position="311"/>
    </location>
</feature>
<feature type="compositionally biased region" description="Basic residues" evidence="2">
    <location>
        <begin position="90"/>
        <end position="101"/>
    </location>
</feature>
<dbReference type="EMBL" id="DS995707">
    <property type="protein sequence ID" value="EEQ34713.1"/>
    <property type="molecule type" value="Genomic_DNA"/>
</dbReference>
<reference evidence="5" key="1">
    <citation type="journal article" date="2012" name="MBio">
        <title>Comparative genome analysis of Trichophyton rubrum and related dermatophytes reveals candidate genes involved in infection.</title>
        <authorList>
            <person name="Martinez D.A."/>
            <person name="Oliver B.G."/>
            <person name="Graeser Y."/>
            <person name="Goldberg J.M."/>
            <person name="Li W."/>
            <person name="Martinez-Rossi N.M."/>
            <person name="Monod M."/>
            <person name="Shelest E."/>
            <person name="Barton R.C."/>
            <person name="Birch E."/>
            <person name="Brakhage A.A."/>
            <person name="Chen Z."/>
            <person name="Gurr S.J."/>
            <person name="Heiman D."/>
            <person name="Heitman J."/>
            <person name="Kosti I."/>
            <person name="Rossi A."/>
            <person name="Saif S."/>
            <person name="Samalova M."/>
            <person name="Saunders C.W."/>
            <person name="Shea T."/>
            <person name="Summerbell R.C."/>
            <person name="Xu J."/>
            <person name="Young S."/>
            <person name="Zeng Q."/>
            <person name="Birren B.W."/>
            <person name="Cuomo C.A."/>
            <person name="White T.C."/>
        </authorList>
    </citation>
    <scope>NUCLEOTIDE SEQUENCE [LARGE SCALE GENOMIC DNA]</scope>
    <source>
        <strain evidence="5">ATCC MYA-4605 / CBS 113480</strain>
    </source>
</reference>
<feature type="compositionally biased region" description="Basic and acidic residues" evidence="2">
    <location>
        <begin position="80"/>
        <end position="89"/>
    </location>
</feature>
<dbReference type="OrthoDB" id="5419542at2759"/>
<dbReference type="Proteomes" id="UP000002035">
    <property type="component" value="Unassembled WGS sequence"/>
</dbReference>
<protein>
    <submittedName>
        <fullName evidence="4">Uncharacterized protein</fullName>
    </submittedName>
</protein>
<dbReference type="HOGENOM" id="CLU_627297_0_0_1"/>
<evidence type="ECO:0000313" key="5">
    <source>
        <dbReference type="Proteomes" id="UP000002035"/>
    </source>
</evidence>